<comment type="caution">
    <text evidence="1">The sequence shown here is derived from an EMBL/GenBank/DDBJ whole genome shotgun (WGS) entry which is preliminary data.</text>
</comment>
<protein>
    <submittedName>
        <fullName evidence="1">Uncharacterized protein</fullName>
    </submittedName>
</protein>
<proteinExistence type="predicted"/>
<sequence>MRTTVQSPNRSSTDLHDDLLKEINRVKDLLELYQSLPNNVGVVAVQRLKIHLAHAEKAIRDNDTIQMLQMYGILKECQ</sequence>
<evidence type="ECO:0000313" key="2">
    <source>
        <dbReference type="Proteomes" id="UP000293162"/>
    </source>
</evidence>
<name>A0A4Q5LTI9_9BACT</name>
<evidence type="ECO:0000313" key="1">
    <source>
        <dbReference type="EMBL" id="RYU92882.1"/>
    </source>
</evidence>
<organism evidence="1 2">
    <name type="scientific">Emticicia agri</name>
    <dbReference type="NCBI Taxonomy" id="2492393"/>
    <lineage>
        <taxon>Bacteria</taxon>
        <taxon>Pseudomonadati</taxon>
        <taxon>Bacteroidota</taxon>
        <taxon>Cytophagia</taxon>
        <taxon>Cytophagales</taxon>
        <taxon>Leadbetterellaceae</taxon>
        <taxon>Emticicia</taxon>
    </lineage>
</organism>
<dbReference type="Proteomes" id="UP000293162">
    <property type="component" value="Unassembled WGS sequence"/>
</dbReference>
<gene>
    <name evidence="1" type="ORF">EWM59_24905</name>
</gene>
<keyword evidence="2" id="KW-1185">Reference proteome</keyword>
<reference evidence="1 2" key="1">
    <citation type="submission" date="2019-02" db="EMBL/GenBank/DDBJ databases">
        <title>Bacterial novel species Emticicia sp. 17J42-9 isolated from soil.</title>
        <authorList>
            <person name="Jung H.-Y."/>
        </authorList>
    </citation>
    <scope>NUCLEOTIDE SEQUENCE [LARGE SCALE GENOMIC DNA]</scope>
    <source>
        <strain evidence="1 2">17J42-9</strain>
    </source>
</reference>
<dbReference type="RefSeq" id="WP_130023953.1">
    <property type="nucleotide sequence ID" value="NZ_SEWF01000067.1"/>
</dbReference>
<accession>A0A4Q5LTI9</accession>
<dbReference type="EMBL" id="SEWF01000067">
    <property type="protein sequence ID" value="RYU92882.1"/>
    <property type="molecule type" value="Genomic_DNA"/>
</dbReference>
<dbReference type="AlphaFoldDB" id="A0A4Q5LTI9"/>